<evidence type="ECO:0000313" key="4">
    <source>
        <dbReference type="Proteomes" id="UP000189426"/>
    </source>
</evidence>
<evidence type="ECO:0008006" key="5">
    <source>
        <dbReference type="Google" id="ProtNLM"/>
    </source>
</evidence>
<proteinExistence type="predicted"/>
<evidence type="ECO:0000256" key="2">
    <source>
        <dbReference type="SAM" id="SignalP"/>
    </source>
</evidence>
<accession>A0A1V3IEY2</accession>
<dbReference type="EMBL" id="MLHG01000044">
    <property type="protein sequence ID" value="OOF39169.1"/>
    <property type="molecule type" value="Genomic_DNA"/>
</dbReference>
<dbReference type="Proteomes" id="UP000189426">
    <property type="component" value="Unassembled WGS sequence"/>
</dbReference>
<keyword evidence="1" id="KW-1133">Transmembrane helix</keyword>
<gene>
    <name evidence="3" type="ORF">BKK47_07300</name>
</gene>
<feature type="transmembrane region" description="Helical" evidence="1">
    <location>
        <begin position="107"/>
        <end position="130"/>
    </location>
</feature>
<comment type="caution">
    <text evidence="3">The sequence shown here is derived from an EMBL/GenBank/DDBJ whole genome shotgun (WGS) entry which is preliminary data.</text>
</comment>
<evidence type="ECO:0000313" key="3">
    <source>
        <dbReference type="EMBL" id="OOF39169.1"/>
    </source>
</evidence>
<evidence type="ECO:0000256" key="1">
    <source>
        <dbReference type="SAM" id="Phobius"/>
    </source>
</evidence>
<keyword evidence="1" id="KW-0812">Transmembrane</keyword>
<reference evidence="3 4" key="1">
    <citation type="submission" date="2016-10" db="EMBL/GenBank/DDBJ databases">
        <title>Rodentibacter gen. nov. and new species.</title>
        <authorList>
            <person name="Christensen H."/>
        </authorList>
    </citation>
    <scope>NUCLEOTIDE SEQUENCE [LARGE SCALE GENOMIC DNA]</scope>
    <source>
        <strain evidence="3 4">Ppn418</strain>
    </source>
</reference>
<sequence length="133" mass="14696">MHLIKPYFQTVSSHFSVLMTLLLLSVNNAVAAGGVHGIDTSKIPDFKIPGVDSNTNDPMQILFIVLKSGIALVAIVFIVWGGLSVARALIRTYNQATDENDKKGWGPFLLALMIGFVMIFFDVWLVKWVISLF</sequence>
<name>A0A1V3IEY2_9PAST</name>
<feature type="chain" id="PRO_5012595495" description="Integrating conjugative element membrane protein" evidence="2">
    <location>
        <begin position="32"/>
        <end position="133"/>
    </location>
</feature>
<dbReference type="RefSeq" id="WP_077494227.1">
    <property type="nucleotide sequence ID" value="NZ_MLHG01000044.1"/>
</dbReference>
<protein>
    <recommendedName>
        <fullName evidence="5">Integrating conjugative element membrane protein</fullName>
    </recommendedName>
</protein>
<keyword evidence="1" id="KW-0472">Membrane</keyword>
<dbReference type="InterPro" id="IPR021356">
    <property type="entry name" value="Integr_conj_element_PFL4702"/>
</dbReference>
<keyword evidence="2" id="KW-0732">Signal</keyword>
<dbReference type="Pfam" id="PF11190">
    <property type="entry name" value="DUF2976"/>
    <property type="match status" value="1"/>
</dbReference>
<feature type="transmembrane region" description="Helical" evidence="1">
    <location>
        <begin position="61"/>
        <end position="86"/>
    </location>
</feature>
<dbReference type="AlphaFoldDB" id="A0A1V3IEY2"/>
<keyword evidence="4" id="KW-1185">Reference proteome</keyword>
<organism evidence="3 4">
    <name type="scientific">Rodentibacter mrazii</name>
    <dbReference type="NCBI Taxonomy" id="1908257"/>
    <lineage>
        <taxon>Bacteria</taxon>
        <taxon>Pseudomonadati</taxon>
        <taxon>Pseudomonadota</taxon>
        <taxon>Gammaproteobacteria</taxon>
        <taxon>Pasteurellales</taxon>
        <taxon>Pasteurellaceae</taxon>
        <taxon>Rodentibacter</taxon>
    </lineage>
</organism>
<feature type="signal peptide" evidence="2">
    <location>
        <begin position="1"/>
        <end position="31"/>
    </location>
</feature>
<dbReference type="STRING" id="1908257.BKK47_07300"/>